<gene>
    <name evidence="7" type="ORF">WA1_06650</name>
</gene>
<sequence length="676" mass="74360">MNKLVTISTKHWKSLIAFNVLVVLATAVAVSNAKPVWIAKTQLILPKTTSNLDANLGTLGSLRNGDSAFSSEVNPLNVQASILTSDTLLEKVLASDPERGKFNSISRYRQLFKVTPQEQSTIMLLTVSGSSPKLANQRAIAITEAYQNRLNELRQANSRTRQKFSQIELEQAKLKLAQAQSKLTIFKQSSGLINNEDQAKGIVDSISTLTTVRAQVLATAEASENRAKALSIRLSLTPNEAIRSLGLGENKEYQFVRQQLSEVEASLRQKQAIFTDVHPEVKTLLAQRESLQRKIQEHIRQTSAGTKVDTTVATDSQGRAALIQQQVLAESEATAQRRQAQQLNNQITQLQTTLKSFPVNQARLVELQRQVDVTEGVYKGLIAQIQQSNIDAFDAYPNIQVLDAPQVDPKPVSPKFLLMAVNALLASIIGSIALVLFLESRNPLLNLKDLQGQKFAIVQSIPRIKHSDPKIEMTSVSEVEFQRLASAISLQPLNNRRLLVTSATQGEGKTTVAIGLAYGLVDLGFRVLLVDGDFRSAELSRSLGYAEDSTIEQLQRSIQPNLDLLPTLPKRGKIVETIKRGRFEQALTACEARGNYDYVIVDSAPVSLTSETALMATLISNVLFVVRPDSSYKNSVNESFAQLSQHNVEILGLVVNAVESKKKPYSYHSDSSLVNT</sequence>
<dbReference type="InterPro" id="IPR050445">
    <property type="entry name" value="Bact_polysacc_biosynth/exp"/>
</dbReference>
<comment type="caution">
    <text evidence="7">The sequence shown here is derived from an EMBL/GenBank/DDBJ whole genome shotgun (WGS) entry which is preliminary data.</text>
</comment>
<feature type="domain" description="Tyrosine-protein kinase G-rich" evidence="6">
    <location>
        <begin position="361"/>
        <end position="437"/>
    </location>
</feature>
<dbReference type="InterPro" id="IPR032807">
    <property type="entry name" value="GNVR"/>
</dbReference>
<dbReference type="RefSeq" id="WP_017748959.1">
    <property type="nucleotide sequence ID" value="NZ_KQ976354.1"/>
</dbReference>
<evidence type="ECO:0000256" key="3">
    <source>
        <dbReference type="SAM" id="Coils"/>
    </source>
</evidence>
<keyword evidence="3" id="KW-0175">Coiled coil</keyword>
<keyword evidence="4" id="KW-0472">Membrane</keyword>
<keyword evidence="4" id="KW-0812">Transmembrane</keyword>
<evidence type="ECO:0000259" key="6">
    <source>
        <dbReference type="Pfam" id="PF13807"/>
    </source>
</evidence>
<dbReference type="CDD" id="cd05387">
    <property type="entry name" value="BY-kinase"/>
    <property type="match status" value="1"/>
</dbReference>
<dbReference type="InterPro" id="IPR002586">
    <property type="entry name" value="CobQ/CobB/MinD/ParA_Nub-bd_dom"/>
</dbReference>
<evidence type="ECO:0000256" key="2">
    <source>
        <dbReference type="ARBA" id="ARBA00022840"/>
    </source>
</evidence>
<evidence type="ECO:0000256" key="4">
    <source>
        <dbReference type="SAM" id="Phobius"/>
    </source>
</evidence>
<dbReference type="Pfam" id="PF13807">
    <property type="entry name" value="GNVR"/>
    <property type="match status" value="1"/>
</dbReference>
<dbReference type="PANTHER" id="PTHR32309:SF13">
    <property type="entry name" value="FERRIC ENTEROBACTIN TRANSPORT PROTEIN FEPE"/>
    <property type="match status" value="1"/>
</dbReference>
<keyword evidence="1" id="KW-0547">Nucleotide-binding</keyword>
<evidence type="ECO:0000259" key="5">
    <source>
        <dbReference type="Pfam" id="PF01656"/>
    </source>
</evidence>
<keyword evidence="2" id="KW-0067">ATP-binding</keyword>
<accession>A0A139WSU3</accession>
<feature type="domain" description="CobQ/CobB/MinD/ParA nucleotide binding" evidence="5">
    <location>
        <begin position="499"/>
        <end position="662"/>
    </location>
</feature>
<organism evidence="7 8">
    <name type="scientific">Scytonema hofmannii PCC 7110</name>
    <dbReference type="NCBI Taxonomy" id="128403"/>
    <lineage>
        <taxon>Bacteria</taxon>
        <taxon>Bacillati</taxon>
        <taxon>Cyanobacteriota</taxon>
        <taxon>Cyanophyceae</taxon>
        <taxon>Nostocales</taxon>
        <taxon>Scytonemataceae</taxon>
        <taxon>Scytonema</taxon>
    </lineage>
</organism>
<dbReference type="GO" id="GO:0005886">
    <property type="term" value="C:plasma membrane"/>
    <property type="evidence" value="ECO:0007669"/>
    <property type="project" value="TreeGrafter"/>
</dbReference>
<protein>
    <submittedName>
        <fullName evidence="7">Exopolysaccharide biosynthesis protein</fullName>
    </submittedName>
</protein>
<dbReference type="OrthoDB" id="570358at2"/>
<dbReference type="Gene3D" id="3.40.50.300">
    <property type="entry name" value="P-loop containing nucleotide triphosphate hydrolases"/>
    <property type="match status" value="1"/>
</dbReference>
<reference evidence="7 8" key="1">
    <citation type="journal article" date="2013" name="Genome Biol. Evol.">
        <title>Genomes of Stigonematalean cyanobacteria (subsection V) and the evolution of oxygenic photosynthesis from prokaryotes to plastids.</title>
        <authorList>
            <person name="Dagan T."/>
            <person name="Roettger M."/>
            <person name="Stucken K."/>
            <person name="Landan G."/>
            <person name="Koch R."/>
            <person name="Major P."/>
            <person name="Gould S.B."/>
            <person name="Goremykin V.V."/>
            <person name="Rippka R."/>
            <person name="Tandeau de Marsac N."/>
            <person name="Gugger M."/>
            <person name="Lockhart P.J."/>
            <person name="Allen J.F."/>
            <person name="Brune I."/>
            <person name="Maus I."/>
            <person name="Puhler A."/>
            <person name="Martin W.F."/>
        </authorList>
    </citation>
    <scope>NUCLEOTIDE SEQUENCE [LARGE SCALE GENOMIC DNA]</scope>
    <source>
        <strain evidence="7 8">PCC 7110</strain>
    </source>
</reference>
<evidence type="ECO:0000256" key="1">
    <source>
        <dbReference type="ARBA" id="ARBA00022741"/>
    </source>
</evidence>
<proteinExistence type="predicted"/>
<dbReference type="GO" id="GO:0004713">
    <property type="term" value="F:protein tyrosine kinase activity"/>
    <property type="evidence" value="ECO:0007669"/>
    <property type="project" value="TreeGrafter"/>
</dbReference>
<dbReference type="EMBL" id="ANNX02000051">
    <property type="protein sequence ID" value="KYC35501.1"/>
    <property type="molecule type" value="Genomic_DNA"/>
</dbReference>
<name>A0A139WSU3_9CYAN</name>
<feature type="transmembrane region" description="Helical" evidence="4">
    <location>
        <begin position="416"/>
        <end position="438"/>
    </location>
</feature>
<dbReference type="Proteomes" id="UP000076925">
    <property type="component" value="Unassembled WGS sequence"/>
</dbReference>
<dbReference type="Pfam" id="PF01656">
    <property type="entry name" value="CbiA"/>
    <property type="match status" value="1"/>
</dbReference>
<keyword evidence="4" id="KW-1133">Transmembrane helix</keyword>
<keyword evidence="8" id="KW-1185">Reference proteome</keyword>
<evidence type="ECO:0000313" key="8">
    <source>
        <dbReference type="Proteomes" id="UP000076925"/>
    </source>
</evidence>
<dbReference type="SUPFAM" id="SSF52540">
    <property type="entry name" value="P-loop containing nucleoside triphosphate hydrolases"/>
    <property type="match status" value="1"/>
</dbReference>
<evidence type="ECO:0000313" key="7">
    <source>
        <dbReference type="EMBL" id="KYC35501.1"/>
    </source>
</evidence>
<dbReference type="PANTHER" id="PTHR32309">
    <property type="entry name" value="TYROSINE-PROTEIN KINASE"/>
    <property type="match status" value="1"/>
</dbReference>
<dbReference type="InterPro" id="IPR005702">
    <property type="entry name" value="Wzc-like_C"/>
</dbReference>
<dbReference type="AlphaFoldDB" id="A0A139WSU3"/>
<dbReference type="InterPro" id="IPR027417">
    <property type="entry name" value="P-loop_NTPase"/>
</dbReference>
<feature type="coiled-coil region" evidence="3">
    <location>
        <begin position="136"/>
        <end position="189"/>
    </location>
</feature>
<dbReference type="STRING" id="128403.WA1_06650"/>